<reference evidence="1 2" key="1">
    <citation type="submission" date="2020-10" db="EMBL/GenBank/DDBJ databases">
        <authorList>
            <person name="Peeters C."/>
        </authorList>
    </citation>
    <scope>NUCLEOTIDE SEQUENCE [LARGE SCALE GENOMIC DNA]</scope>
    <source>
        <strain evidence="1 2">LMG 28140</strain>
    </source>
</reference>
<evidence type="ECO:0000313" key="2">
    <source>
        <dbReference type="Proteomes" id="UP000598032"/>
    </source>
</evidence>
<sequence length="110" mass="11864">MDRTLNRLSGSSHIALIDHDIAHISRVMRVALHGDLGGPILPVAYWRNRLYQLLDSGNLSHPQLCAIDSLLLQLAQFEAEPQPAWGTMLPAAASLPPFAPPHSSNAGNPA</sequence>
<dbReference type="Proteomes" id="UP000598032">
    <property type="component" value="Unassembled WGS sequence"/>
</dbReference>
<gene>
    <name evidence="1" type="ORF">LMG28140_01373</name>
</gene>
<protein>
    <submittedName>
        <fullName evidence="1">Uncharacterized protein</fullName>
    </submittedName>
</protein>
<dbReference type="RefSeq" id="WP_201641542.1">
    <property type="nucleotide sequence ID" value="NZ_CAJHCP010000003.1"/>
</dbReference>
<accession>A0ABN7HJ10</accession>
<name>A0ABN7HJ10_9BURK</name>
<evidence type="ECO:0000313" key="1">
    <source>
        <dbReference type="EMBL" id="CAD6522338.1"/>
    </source>
</evidence>
<comment type="caution">
    <text evidence="1">The sequence shown here is derived from an EMBL/GenBank/DDBJ whole genome shotgun (WGS) entry which is preliminary data.</text>
</comment>
<keyword evidence="2" id="KW-1185">Reference proteome</keyword>
<dbReference type="EMBL" id="CAJHCP010000003">
    <property type="protein sequence ID" value="CAD6522338.1"/>
    <property type="molecule type" value="Genomic_DNA"/>
</dbReference>
<organism evidence="1 2">
    <name type="scientific">Paraburkholderia metrosideri</name>
    <dbReference type="NCBI Taxonomy" id="580937"/>
    <lineage>
        <taxon>Bacteria</taxon>
        <taxon>Pseudomonadati</taxon>
        <taxon>Pseudomonadota</taxon>
        <taxon>Betaproteobacteria</taxon>
        <taxon>Burkholderiales</taxon>
        <taxon>Burkholderiaceae</taxon>
        <taxon>Paraburkholderia</taxon>
    </lineage>
</organism>
<proteinExistence type="predicted"/>